<dbReference type="Proteomes" id="UP000610124">
    <property type="component" value="Unassembled WGS sequence"/>
</dbReference>
<dbReference type="InterPro" id="IPR023865">
    <property type="entry name" value="Aliphatic_acid_kinase_CS"/>
</dbReference>
<reference evidence="7" key="1">
    <citation type="journal article" date="2014" name="Int. J. Syst. Evol. Microbiol.">
        <title>Complete genome sequence of Corynebacterium casei LMG S-19264T (=DSM 44701T), isolated from a smear-ripened cheese.</title>
        <authorList>
            <consortium name="US DOE Joint Genome Institute (JGI-PGF)"/>
            <person name="Walter F."/>
            <person name="Albersmeier A."/>
            <person name="Kalinowski J."/>
            <person name="Ruckert C."/>
        </authorList>
    </citation>
    <scope>NUCLEOTIDE SEQUENCE</scope>
    <source>
        <strain evidence="7">JCM 4434</strain>
    </source>
</reference>
<reference evidence="7" key="2">
    <citation type="submission" date="2020-09" db="EMBL/GenBank/DDBJ databases">
        <authorList>
            <person name="Sun Q."/>
            <person name="Ohkuma M."/>
        </authorList>
    </citation>
    <scope>NUCLEOTIDE SEQUENCE</scope>
    <source>
        <strain evidence="7">JCM 4434</strain>
    </source>
</reference>
<dbReference type="EMBL" id="BMUB01000007">
    <property type="protein sequence ID" value="GGU81036.1"/>
    <property type="molecule type" value="Genomic_DNA"/>
</dbReference>
<dbReference type="SUPFAM" id="SSF52540">
    <property type="entry name" value="P-loop containing nucleoside triphosphate hydrolases"/>
    <property type="match status" value="1"/>
</dbReference>
<feature type="binding site" evidence="6">
    <location>
        <begin position="8"/>
        <end position="15"/>
    </location>
    <ligand>
        <name>ATP</name>
        <dbReference type="ChEBI" id="CHEBI:30616"/>
    </ligand>
</feature>
<evidence type="ECO:0000256" key="5">
    <source>
        <dbReference type="PIRSR" id="PIRSR007531-1"/>
    </source>
</evidence>
<evidence type="ECO:0008006" key="9">
    <source>
        <dbReference type="Google" id="ProtNLM"/>
    </source>
</evidence>
<name>A0A8H9LR86_KITAU</name>
<evidence type="ECO:0000313" key="7">
    <source>
        <dbReference type="EMBL" id="GGU81036.1"/>
    </source>
</evidence>
<gene>
    <name evidence="7" type="ORF">GCM10010502_36390</name>
</gene>
<dbReference type="NCBIfam" id="NF033114">
    <property type="entry name" value="phos_trans_CPT"/>
    <property type="match status" value="1"/>
</dbReference>
<evidence type="ECO:0000256" key="6">
    <source>
        <dbReference type="PIRSR" id="PIRSR007531-2"/>
    </source>
</evidence>
<organism evidence="7 8">
    <name type="scientific">Kitasatospora aureofaciens</name>
    <name type="common">Streptomyces aureofaciens</name>
    <dbReference type="NCBI Taxonomy" id="1894"/>
    <lineage>
        <taxon>Bacteria</taxon>
        <taxon>Bacillati</taxon>
        <taxon>Actinomycetota</taxon>
        <taxon>Actinomycetes</taxon>
        <taxon>Kitasatosporales</taxon>
        <taxon>Streptomycetaceae</taxon>
        <taxon>Kitasatospora</taxon>
    </lineage>
</organism>
<dbReference type="Pfam" id="PF07931">
    <property type="entry name" value="CPT"/>
    <property type="match status" value="1"/>
</dbReference>
<evidence type="ECO:0000313" key="8">
    <source>
        <dbReference type="Proteomes" id="UP000610124"/>
    </source>
</evidence>
<dbReference type="AlphaFoldDB" id="A0A8H9LR86"/>
<protein>
    <recommendedName>
        <fullName evidence="9">Chloramphenicol phosphotransferase</fullName>
    </recommendedName>
</protein>
<feature type="active site" evidence="5">
    <location>
        <position position="35"/>
    </location>
</feature>
<dbReference type="GO" id="GO:0016301">
    <property type="term" value="F:kinase activity"/>
    <property type="evidence" value="ECO:0007669"/>
    <property type="project" value="UniProtKB-KW"/>
</dbReference>
<evidence type="ECO:0000256" key="2">
    <source>
        <dbReference type="ARBA" id="ARBA00022741"/>
    </source>
</evidence>
<comment type="caution">
    <text evidence="7">The sequence shown here is derived from an EMBL/GenBank/DDBJ whole genome shotgun (WGS) entry which is preliminary data.</text>
</comment>
<keyword evidence="4" id="KW-0067">ATP-binding</keyword>
<dbReference type="PIRSF" id="PIRSF007531">
    <property type="entry name" value="CPT"/>
    <property type="match status" value="1"/>
</dbReference>
<dbReference type="InterPro" id="IPR027417">
    <property type="entry name" value="P-loop_NTPase"/>
</dbReference>
<keyword evidence="1" id="KW-0808">Transferase</keyword>
<accession>A0A8H9LR86</accession>
<keyword evidence="2" id="KW-0547">Nucleotide-binding</keyword>
<dbReference type="RefSeq" id="WP_030285578.1">
    <property type="nucleotide sequence ID" value="NZ_BMUB01000007.1"/>
</dbReference>
<dbReference type="GO" id="GO:0005524">
    <property type="term" value="F:ATP binding"/>
    <property type="evidence" value="ECO:0007669"/>
    <property type="project" value="UniProtKB-KW"/>
</dbReference>
<dbReference type="Gene3D" id="3.40.50.300">
    <property type="entry name" value="P-loop containing nucleotide triphosphate hydrolases"/>
    <property type="match status" value="1"/>
</dbReference>
<evidence type="ECO:0000256" key="3">
    <source>
        <dbReference type="ARBA" id="ARBA00022777"/>
    </source>
</evidence>
<dbReference type="GeneID" id="97486697"/>
<proteinExistence type="predicted"/>
<sequence>MDVIVLNGGSSSGKSSIARRLQELLPEPWLHLGADTMVSALPPWLLGGGEGIGGLDDGDGTVAVGPVFARLDAAWTLGVAAMARAGAPVVVDEVFLGGAASQQRWRAALEGLDVFWVGVRCDPAVAAAREAARGDRVAGMAAAQASLVHEGVTYDLVVDTSRASADECAAAIRARVAAPR</sequence>
<dbReference type="PROSITE" id="PS01075">
    <property type="entry name" value="ACETATE_KINASE_1"/>
    <property type="match status" value="1"/>
</dbReference>
<keyword evidence="3" id="KW-0418">Kinase</keyword>
<evidence type="ECO:0000256" key="4">
    <source>
        <dbReference type="ARBA" id="ARBA00022840"/>
    </source>
</evidence>
<evidence type="ECO:0000256" key="1">
    <source>
        <dbReference type="ARBA" id="ARBA00022679"/>
    </source>
</evidence>
<dbReference type="InterPro" id="IPR012853">
    <property type="entry name" value="CPT"/>
</dbReference>
<dbReference type="GO" id="GO:0016774">
    <property type="term" value="F:phosphotransferase activity, carboxyl group as acceptor"/>
    <property type="evidence" value="ECO:0007669"/>
    <property type="project" value="InterPro"/>
</dbReference>